<gene>
    <name evidence="2" type="ORF">Lwor_0552</name>
</gene>
<keyword evidence="3" id="KW-1185">Reference proteome</keyword>
<dbReference type="EMBL" id="LNZC01000004">
    <property type="protein sequence ID" value="KTD81514.1"/>
    <property type="molecule type" value="Genomic_DNA"/>
</dbReference>
<accession>A0A0W1AJF5</accession>
<dbReference type="GO" id="GO:0004803">
    <property type="term" value="F:transposase activity"/>
    <property type="evidence" value="ECO:0007669"/>
    <property type="project" value="InterPro"/>
</dbReference>
<evidence type="ECO:0000313" key="3">
    <source>
        <dbReference type="Proteomes" id="UP000054662"/>
    </source>
</evidence>
<feature type="domain" description="Transposase IS200-like" evidence="1">
    <location>
        <begin position="9"/>
        <end position="123"/>
    </location>
</feature>
<dbReference type="RefSeq" id="WP_058492383.1">
    <property type="nucleotide sequence ID" value="NZ_CBCRUR010000006.1"/>
</dbReference>
<comment type="caution">
    <text evidence="2">The sequence shown here is derived from an EMBL/GenBank/DDBJ whole genome shotgun (WGS) entry which is preliminary data.</text>
</comment>
<dbReference type="GO" id="GO:0006313">
    <property type="term" value="P:DNA transposition"/>
    <property type="evidence" value="ECO:0007669"/>
    <property type="project" value="InterPro"/>
</dbReference>
<organism evidence="2 3">
    <name type="scientific">Legionella worsleiensis</name>
    <dbReference type="NCBI Taxonomy" id="45076"/>
    <lineage>
        <taxon>Bacteria</taxon>
        <taxon>Pseudomonadati</taxon>
        <taxon>Pseudomonadota</taxon>
        <taxon>Gammaproteobacteria</taxon>
        <taxon>Legionellales</taxon>
        <taxon>Legionellaceae</taxon>
        <taxon>Legionella</taxon>
    </lineage>
</organism>
<dbReference type="SUPFAM" id="SSF143422">
    <property type="entry name" value="Transposase IS200-like"/>
    <property type="match status" value="1"/>
</dbReference>
<evidence type="ECO:0000259" key="1">
    <source>
        <dbReference type="SMART" id="SM01321"/>
    </source>
</evidence>
<dbReference type="Proteomes" id="UP000054662">
    <property type="component" value="Unassembled WGS sequence"/>
</dbReference>
<dbReference type="SMART" id="SM01321">
    <property type="entry name" value="Y1_Tnp"/>
    <property type="match status" value="1"/>
</dbReference>
<evidence type="ECO:0000313" key="2">
    <source>
        <dbReference type="EMBL" id="KTD81514.1"/>
    </source>
</evidence>
<reference evidence="2 3" key="1">
    <citation type="submission" date="2015-11" db="EMBL/GenBank/DDBJ databases">
        <title>Genomic analysis of 38 Legionella species identifies large and diverse effector repertoires.</title>
        <authorList>
            <person name="Burstein D."/>
            <person name="Amaro F."/>
            <person name="Zusman T."/>
            <person name="Lifshitz Z."/>
            <person name="Cohen O."/>
            <person name="Gilbert J.A."/>
            <person name="Pupko T."/>
            <person name="Shuman H.A."/>
            <person name="Segal G."/>
        </authorList>
    </citation>
    <scope>NUCLEOTIDE SEQUENCE [LARGE SCALE GENOMIC DNA]</scope>
    <source>
        <strain evidence="2 3">ATCC 49508</strain>
    </source>
</reference>
<dbReference type="Gene3D" id="1.10.10.60">
    <property type="entry name" value="Homeodomain-like"/>
    <property type="match status" value="1"/>
</dbReference>
<dbReference type="AlphaFoldDB" id="A0A0W1AJF5"/>
<dbReference type="Pfam" id="PF01797">
    <property type="entry name" value="Y1_Tnp"/>
    <property type="match status" value="1"/>
</dbReference>
<dbReference type="Gene3D" id="3.30.70.1290">
    <property type="entry name" value="Transposase IS200-like"/>
    <property type="match status" value="1"/>
</dbReference>
<dbReference type="STRING" id="45076.Lwor_0552"/>
<dbReference type="GO" id="GO:0003677">
    <property type="term" value="F:DNA binding"/>
    <property type="evidence" value="ECO:0007669"/>
    <property type="project" value="InterPro"/>
</dbReference>
<dbReference type="OrthoDB" id="9814067at2"/>
<name>A0A0W1AJF5_9GAMM</name>
<dbReference type="PANTHER" id="PTHR34322:SF2">
    <property type="entry name" value="TRANSPOSASE IS200-LIKE DOMAIN-CONTAINING PROTEIN"/>
    <property type="match status" value="1"/>
</dbReference>
<proteinExistence type="predicted"/>
<dbReference type="InterPro" id="IPR036515">
    <property type="entry name" value="Transposase_17_sf"/>
</dbReference>
<dbReference type="PANTHER" id="PTHR34322">
    <property type="entry name" value="TRANSPOSASE, Y1_TNP DOMAIN-CONTAINING"/>
    <property type="match status" value="1"/>
</dbReference>
<protein>
    <submittedName>
        <fullName evidence="2">Transposase IS200 like protein</fullName>
    </submittedName>
</protein>
<sequence>MARPLRIEFAGGLYHITSRGNRKEAIYLSDEDRENFLSILGDVCLKYQWLCHSYCLMTNHYHLLIETPLGNLSKGMRYQNGVSTQKFNTSHKRIGHVLQGRYKSILVEKDSCLLELSRYLVLNPVRAKMVEKAGEWHWSSYLATSGRASVPSWLTVDWLLSSFGSIKSEALINYEQFVDAGLSKKSPLLDLKHQIYLGSDEFISRAVSYVKPTIDFTDISRTHLPDLIKGIAIEEYERMPDNRDEAIYSLYKSGLYSMKEIGKHFGLHYSRISRIIKQHYMREAKGKI</sequence>
<dbReference type="PATRIC" id="fig|45076.6.peg.611"/>
<dbReference type="InterPro" id="IPR002686">
    <property type="entry name" value="Transposase_17"/>
</dbReference>